<evidence type="ECO:0000313" key="2">
    <source>
        <dbReference type="Proteomes" id="UP000027997"/>
    </source>
</evidence>
<dbReference type="PANTHER" id="PTHR34352">
    <property type="entry name" value="PROTEIN YHFA"/>
    <property type="match status" value="1"/>
</dbReference>
<dbReference type="InterPro" id="IPR015946">
    <property type="entry name" value="KH_dom-like_a/b"/>
</dbReference>
<proteinExistence type="predicted"/>
<dbReference type="STRING" id="305900.GV64_20590"/>
<protein>
    <submittedName>
        <fullName evidence="1">Osmotically inducible protein OsmC</fullName>
    </submittedName>
</protein>
<name>A0A081KF72_9GAMM</name>
<comment type="caution">
    <text evidence="1">The sequence shown here is derived from an EMBL/GenBank/DDBJ whole genome shotgun (WGS) entry which is preliminary data.</text>
</comment>
<dbReference type="Gene3D" id="3.30.300.20">
    <property type="match status" value="1"/>
</dbReference>
<gene>
    <name evidence="1" type="ORF">GV64_20590</name>
</gene>
<dbReference type="PANTHER" id="PTHR34352:SF1">
    <property type="entry name" value="PROTEIN YHFA"/>
    <property type="match status" value="1"/>
</dbReference>
<reference evidence="1 2" key="1">
    <citation type="submission" date="2014-06" db="EMBL/GenBank/DDBJ databases">
        <title>Whole Genome Sequences of Three Symbiotic Endozoicomonas Bacteria.</title>
        <authorList>
            <person name="Neave M.J."/>
            <person name="Apprill A."/>
            <person name="Voolstra C.R."/>
        </authorList>
    </citation>
    <scope>NUCLEOTIDE SEQUENCE [LARGE SCALE GENOMIC DNA]</scope>
    <source>
        <strain evidence="1 2">DSM 22380</strain>
    </source>
</reference>
<dbReference type="Gene3D" id="2.20.25.10">
    <property type="match status" value="1"/>
</dbReference>
<organism evidence="1 2">
    <name type="scientific">Endozoicomonas elysicola</name>
    <dbReference type="NCBI Taxonomy" id="305900"/>
    <lineage>
        <taxon>Bacteria</taxon>
        <taxon>Pseudomonadati</taxon>
        <taxon>Pseudomonadota</taxon>
        <taxon>Gammaproteobacteria</taxon>
        <taxon>Oceanospirillales</taxon>
        <taxon>Endozoicomonadaceae</taxon>
        <taxon>Endozoicomonas</taxon>
    </lineage>
</organism>
<dbReference type="InterPro" id="IPR036102">
    <property type="entry name" value="OsmC/Ohrsf"/>
</dbReference>
<dbReference type="SUPFAM" id="SSF82784">
    <property type="entry name" value="OsmC-like"/>
    <property type="match status" value="1"/>
</dbReference>
<dbReference type="Proteomes" id="UP000027997">
    <property type="component" value="Unassembled WGS sequence"/>
</dbReference>
<keyword evidence="2" id="KW-1185">Reference proteome</keyword>
<dbReference type="RefSeq" id="WP_026258106.1">
    <property type="nucleotide sequence ID" value="NZ_JOJP01000001.1"/>
</dbReference>
<dbReference type="Pfam" id="PF02566">
    <property type="entry name" value="OsmC"/>
    <property type="match status" value="1"/>
</dbReference>
<evidence type="ECO:0000313" key="1">
    <source>
        <dbReference type="EMBL" id="KEI72798.1"/>
    </source>
</evidence>
<dbReference type="InterPro" id="IPR003718">
    <property type="entry name" value="OsmC/Ohr_fam"/>
</dbReference>
<accession>A0A081KF72</accession>
<dbReference type="AlphaFoldDB" id="A0A081KF72"/>
<dbReference type="eggNOG" id="COG1765">
    <property type="taxonomic scope" value="Bacteria"/>
</dbReference>
<dbReference type="NCBIfam" id="NF008009">
    <property type="entry name" value="PRK10738.1"/>
    <property type="match status" value="1"/>
</dbReference>
<sequence>MRTQVKWVDSQRFLGLTASGNSVVMDADKNQKNAPSPMEMVLMGLGGCSSVDVVNILEKARQNITSCHVDIESERADAIPAVFTKIHLNFVVKGSNIKESQVQRAVNLSAEKYCSVARMLGKGGVEITHSYEIIETE</sequence>
<dbReference type="EMBL" id="JOJP01000001">
    <property type="protein sequence ID" value="KEI72798.1"/>
    <property type="molecule type" value="Genomic_DNA"/>
</dbReference>